<sequence>MEKEARKKVTQRRTLQKRKVKRQPKQMYRVEGIGRRGVIRYVKVIGHPGSWTIRGMDGLNFHVVADTVQDAVQRARKRIPFRPIVIRPVSADGTVGASITLPPAPTPTAKPSRA</sequence>
<dbReference type="AlphaFoldDB" id="A0A2Z4Y669"/>
<dbReference type="EMBL" id="CP030759">
    <property type="protein sequence ID" value="AXA35935.1"/>
    <property type="molecule type" value="Genomic_DNA"/>
</dbReference>
<accession>A0A2Z4Y669</accession>
<proteinExistence type="predicted"/>
<evidence type="ECO:0000313" key="2">
    <source>
        <dbReference type="EMBL" id="AXA35935.1"/>
    </source>
</evidence>
<name>A0A2Z4Y669_SUMC1</name>
<feature type="compositionally biased region" description="Basic residues" evidence="1">
    <location>
        <begin position="8"/>
        <end position="24"/>
    </location>
</feature>
<evidence type="ECO:0000313" key="3">
    <source>
        <dbReference type="Proteomes" id="UP000262583"/>
    </source>
</evidence>
<reference evidence="2 3" key="1">
    <citation type="submission" date="2018-05" db="EMBL/GenBank/DDBJ databases">
        <title>A metagenomic window into the 2 km-deep terrestrial subsurface aquifer revealed taxonomically and functionally diverse microbial community comprising novel uncultured bacterial lineages.</title>
        <authorList>
            <person name="Kadnikov V.V."/>
            <person name="Mardanov A.V."/>
            <person name="Beletsky A.V."/>
            <person name="Banks D."/>
            <person name="Pimenov N.V."/>
            <person name="Frank Y.A."/>
            <person name="Karnachuk O.V."/>
            <person name="Ravin N.V."/>
        </authorList>
    </citation>
    <scope>NUCLEOTIDE SEQUENCE [LARGE SCALE GENOMIC DNA]</scope>
    <source>
        <strain evidence="2">BY</strain>
    </source>
</reference>
<feature type="region of interest" description="Disordered" evidence="1">
    <location>
        <begin position="95"/>
        <end position="114"/>
    </location>
</feature>
<dbReference type="Proteomes" id="UP000262583">
    <property type="component" value="Chromosome"/>
</dbReference>
<evidence type="ECO:0000256" key="1">
    <source>
        <dbReference type="SAM" id="MobiDB-lite"/>
    </source>
</evidence>
<protein>
    <submittedName>
        <fullName evidence="2">Uncharacterized protein</fullName>
    </submittedName>
</protein>
<organism evidence="2 3">
    <name type="scientific">Sumerlaea chitinivorans</name>
    <dbReference type="NCBI Taxonomy" id="2250252"/>
    <lineage>
        <taxon>Bacteria</taxon>
        <taxon>Candidatus Sumerlaeota</taxon>
        <taxon>Candidatus Sumerlaeia</taxon>
        <taxon>Candidatus Sumerlaeales</taxon>
        <taxon>Candidatus Sumerlaeaceae</taxon>
        <taxon>Candidatus Sumerlaea</taxon>
    </lineage>
</organism>
<dbReference type="KEGG" id="schv:BRCON_1158"/>
<feature type="region of interest" description="Disordered" evidence="1">
    <location>
        <begin position="1"/>
        <end position="25"/>
    </location>
</feature>
<gene>
    <name evidence="2" type="ORF">BRCON_1158</name>
</gene>